<gene>
    <name evidence="3" type="ORF">UFOVP1138_44</name>
    <name evidence="4" type="ORF">UFOVP1394_41</name>
    <name evidence="2" type="ORF">UFOVP975_77</name>
</gene>
<evidence type="ECO:0000313" key="3">
    <source>
        <dbReference type="EMBL" id="CAB4186257.1"/>
    </source>
</evidence>
<sequence length="133" mass="13683">MATPKEIIEKYPNPKSTLGEKPYSAEGADKAVQALEAVGSFVPVLGQAIAAKDYYNAMKEGNSVSGATAAAQFIPGVGAINKVGKSIIKPSAYALKTMRKGGALDRGMAKAIVNSDVINRSANTAQAGLDVAK</sequence>
<name>A0A6J5QUL2_9CAUD</name>
<accession>A0A6J5QUL2</accession>
<evidence type="ECO:0000256" key="1">
    <source>
        <dbReference type="SAM" id="MobiDB-lite"/>
    </source>
</evidence>
<organism evidence="3">
    <name type="scientific">uncultured Caudovirales phage</name>
    <dbReference type="NCBI Taxonomy" id="2100421"/>
    <lineage>
        <taxon>Viruses</taxon>
        <taxon>Duplodnaviria</taxon>
        <taxon>Heunggongvirae</taxon>
        <taxon>Uroviricota</taxon>
        <taxon>Caudoviricetes</taxon>
        <taxon>Peduoviridae</taxon>
        <taxon>Maltschvirus</taxon>
        <taxon>Maltschvirus maltsch</taxon>
    </lineage>
</organism>
<dbReference type="EMBL" id="LR796921">
    <property type="protein sequence ID" value="CAB4174700.1"/>
    <property type="molecule type" value="Genomic_DNA"/>
</dbReference>
<feature type="region of interest" description="Disordered" evidence="1">
    <location>
        <begin position="1"/>
        <end position="22"/>
    </location>
</feature>
<proteinExistence type="predicted"/>
<dbReference type="EMBL" id="LR797086">
    <property type="protein sequence ID" value="CAB4186257.1"/>
    <property type="molecule type" value="Genomic_DNA"/>
</dbReference>
<dbReference type="EMBL" id="LR797345">
    <property type="protein sequence ID" value="CAB4204421.1"/>
    <property type="molecule type" value="Genomic_DNA"/>
</dbReference>
<protein>
    <submittedName>
        <fullName evidence="3">Uncharacterized protein</fullName>
    </submittedName>
</protein>
<evidence type="ECO:0000313" key="4">
    <source>
        <dbReference type="EMBL" id="CAB4204421.1"/>
    </source>
</evidence>
<evidence type="ECO:0000313" key="2">
    <source>
        <dbReference type="EMBL" id="CAB4174700.1"/>
    </source>
</evidence>
<reference evidence="3" key="1">
    <citation type="submission" date="2020-05" db="EMBL/GenBank/DDBJ databases">
        <authorList>
            <person name="Chiriac C."/>
            <person name="Salcher M."/>
            <person name="Ghai R."/>
            <person name="Kavagutti S V."/>
        </authorList>
    </citation>
    <scope>NUCLEOTIDE SEQUENCE</scope>
</reference>